<dbReference type="Proteomes" id="UP001156905">
    <property type="component" value="Unassembled WGS sequence"/>
</dbReference>
<keyword evidence="2" id="KW-1185">Reference proteome</keyword>
<evidence type="ECO:0000313" key="2">
    <source>
        <dbReference type="Proteomes" id="UP001156905"/>
    </source>
</evidence>
<comment type="caution">
    <text evidence="1">The sequence shown here is derived from an EMBL/GenBank/DDBJ whole genome shotgun (WGS) entry which is preliminary data.</text>
</comment>
<accession>A0ABQ6B9N7</accession>
<protein>
    <submittedName>
        <fullName evidence="1">Uncharacterized protein</fullName>
    </submittedName>
</protein>
<organism evidence="1 2">
    <name type="scientific">Bradyrhizobium iriomotense</name>
    <dbReference type="NCBI Taxonomy" id="441950"/>
    <lineage>
        <taxon>Bacteria</taxon>
        <taxon>Pseudomonadati</taxon>
        <taxon>Pseudomonadota</taxon>
        <taxon>Alphaproteobacteria</taxon>
        <taxon>Hyphomicrobiales</taxon>
        <taxon>Nitrobacteraceae</taxon>
        <taxon>Bradyrhizobium</taxon>
    </lineage>
</organism>
<sequence>MTTASDRNTTTTIAVPDQARTTVMPRIRFSRRGAAIDHPDPDVGERLMVEAFGVADRDAMYGILRQLVRASMAGTRPDPTSLAFMLSMVQSIKPRDAIEAMLVAQMVSVHVLTMRWTCQLGRANDLAQQESATRALGRLARTFPAQMEALNRYRSKDEPAITVQNLSVQDGGKAIVGNVTQHASVMVADQRSPVAIANARTVPMQELGERELDAVHATRAARA</sequence>
<reference evidence="2" key="1">
    <citation type="journal article" date="2019" name="Int. J. Syst. Evol. Microbiol.">
        <title>The Global Catalogue of Microorganisms (GCM) 10K type strain sequencing project: providing services to taxonomists for standard genome sequencing and annotation.</title>
        <authorList>
            <consortium name="The Broad Institute Genomics Platform"/>
            <consortium name="The Broad Institute Genome Sequencing Center for Infectious Disease"/>
            <person name="Wu L."/>
            <person name="Ma J."/>
        </authorList>
    </citation>
    <scope>NUCLEOTIDE SEQUENCE [LARGE SCALE GENOMIC DNA]</scope>
    <source>
        <strain evidence="2">NBRC 102520</strain>
    </source>
</reference>
<gene>
    <name evidence="1" type="ORF">GCM10007857_56110</name>
</gene>
<evidence type="ECO:0000313" key="1">
    <source>
        <dbReference type="EMBL" id="GLR88898.1"/>
    </source>
</evidence>
<name>A0ABQ6B9N7_9BRAD</name>
<proteinExistence type="predicted"/>
<dbReference type="EMBL" id="BSOW01000022">
    <property type="protein sequence ID" value="GLR88898.1"/>
    <property type="molecule type" value="Genomic_DNA"/>
</dbReference>
<dbReference type="RefSeq" id="WP_284270754.1">
    <property type="nucleotide sequence ID" value="NZ_BSOW01000022.1"/>
</dbReference>